<reference evidence="3" key="1">
    <citation type="submission" date="2020-02" db="EMBL/GenBank/DDBJ databases">
        <authorList>
            <person name="Meier V. D."/>
        </authorList>
    </citation>
    <scope>NUCLEOTIDE SEQUENCE</scope>
    <source>
        <strain evidence="3">AVDCRST_MAG51</strain>
    </source>
</reference>
<protein>
    <submittedName>
        <fullName evidence="3">Hydroxymethylpyrimidine ABC transporter, transmembrane component</fullName>
    </submittedName>
</protein>
<feature type="non-terminal residue" evidence="3">
    <location>
        <position position="112"/>
    </location>
</feature>
<feature type="transmembrane region" description="Helical" evidence="2">
    <location>
        <begin position="38"/>
        <end position="63"/>
    </location>
</feature>
<evidence type="ECO:0000256" key="2">
    <source>
        <dbReference type="SAM" id="Phobius"/>
    </source>
</evidence>
<proteinExistence type="predicted"/>
<sequence>MSQAVVSPAISKAQPAPLEPKAATAAAPKPKARSYEKIIYPTVVALVLLGSWQALVTGLKLPAYLVPSPVMMFQTLVTDWSSLFGALLVTLKITVLSFFFATVVGVLISFLF</sequence>
<accession>A0A6J4QDH4</accession>
<keyword evidence="2" id="KW-0472">Membrane</keyword>
<organism evidence="3">
    <name type="scientific">uncultured Ramlibacter sp</name>
    <dbReference type="NCBI Taxonomy" id="260755"/>
    <lineage>
        <taxon>Bacteria</taxon>
        <taxon>Pseudomonadati</taxon>
        <taxon>Pseudomonadota</taxon>
        <taxon>Betaproteobacteria</taxon>
        <taxon>Burkholderiales</taxon>
        <taxon>Comamonadaceae</taxon>
        <taxon>Ramlibacter</taxon>
        <taxon>environmental samples</taxon>
    </lineage>
</organism>
<keyword evidence="2" id="KW-1133">Transmembrane helix</keyword>
<keyword evidence="2 3" id="KW-0812">Transmembrane</keyword>
<feature type="region of interest" description="Disordered" evidence="1">
    <location>
        <begin position="1"/>
        <end position="32"/>
    </location>
</feature>
<feature type="compositionally biased region" description="Low complexity" evidence="1">
    <location>
        <begin position="15"/>
        <end position="29"/>
    </location>
</feature>
<name>A0A6J4QDH4_9BURK</name>
<feature type="transmembrane region" description="Helical" evidence="2">
    <location>
        <begin position="83"/>
        <end position="111"/>
    </location>
</feature>
<evidence type="ECO:0000313" key="3">
    <source>
        <dbReference type="EMBL" id="CAA9440860.1"/>
    </source>
</evidence>
<dbReference type="AlphaFoldDB" id="A0A6J4QDH4"/>
<evidence type="ECO:0000256" key="1">
    <source>
        <dbReference type="SAM" id="MobiDB-lite"/>
    </source>
</evidence>
<gene>
    <name evidence="3" type="ORF">AVDCRST_MAG51-3255</name>
</gene>
<dbReference type="EMBL" id="CADCUX010000706">
    <property type="protein sequence ID" value="CAA9440860.1"/>
    <property type="molecule type" value="Genomic_DNA"/>
</dbReference>